<gene>
    <name evidence="1" type="ORF">CGLO_18258</name>
</gene>
<comment type="caution">
    <text evidence="1">The sequence shown here is derived from an EMBL/GenBank/DDBJ whole genome shotgun (WGS) entry which is preliminary data.</text>
</comment>
<name>T0L4H9_COLGC</name>
<protein>
    <submittedName>
        <fullName evidence="1">Uncharacterized protein</fullName>
    </submittedName>
</protein>
<sequence length="8" mass="860">MPVIGKES</sequence>
<proteinExistence type="predicted"/>
<accession>T0L4H9</accession>
<dbReference type="HOGENOM" id="CLU_3439495_0_0_1"/>
<evidence type="ECO:0000313" key="1">
    <source>
        <dbReference type="EMBL" id="EQB43130.1"/>
    </source>
</evidence>
<dbReference type="EMBL" id="AMYD01004462">
    <property type="protein sequence ID" value="EQB43130.1"/>
    <property type="molecule type" value="Genomic_DNA"/>
</dbReference>
<organism evidence="1 2">
    <name type="scientific">Colletotrichum gloeosporioides (strain Cg-14)</name>
    <name type="common">Anthracnose fungus</name>
    <name type="synonym">Glomerella cingulata</name>
    <dbReference type="NCBI Taxonomy" id="1237896"/>
    <lineage>
        <taxon>Eukaryota</taxon>
        <taxon>Fungi</taxon>
        <taxon>Dikarya</taxon>
        <taxon>Ascomycota</taxon>
        <taxon>Pezizomycotina</taxon>
        <taxon>Sordariomycetes</taxon>
        <taxon>Hypocreomycetidae</taxon>
        <taxon>Glomerellales</taxon>
        <taxon>Glomerellaceae</taxon>
        <taxon>Colletotrichum</taxon>
        <taxon>Colletotrichum gloeosporioides species complex</taxon>
    </lineage>
</organism>
<evidence type="ECO:0000313" key="2">
    <source>
        <dbReference type="Proteomes" id="UP000015530"/>
    </source>
</evidence>
<dbReference type="Proteomes" id="UP000015530">
    <property type="component" value="Unassembled WGS sequence"/>
</dbReference>
<reference evidence="2" key="1">
    <citation type="journal article" date="2013" name="Mol. Plant Microbe Interact.">
        <title>Global aspects of pacC regulation of pathogenicity genes in Colletotrichum gloeosporioides as revealed by transcriptome analysis.</title>
        <authorList>
            <person name="Alkan N."/>
            <person name="Meng X."/>
            <person name="Friedlander G."/>
            <person name="Reuveni E."/>
            <person name="Sukno S."/>
            <person name="Sherman A."/>
            <person name="Thon M."/>
            <person name="Fluhr R."/>
            <person name="Prusky D."/>
        </authorList>
    </citation>
    <scope>NUCLEOTIDE SEQUENCE [LARGE SCALE GENOMIC DNA]</scope>
    <source>
        <strain evidence="2">Cg-14</strain>
    </source>
</reference>